<proteinExistence type="inferred from homology"/>
<dbReference type="InterPro" id="IPR050268">
    <property type="entry name" value="NADH-dep_flavin_reductase"/>
</dbReference>
<evidence type="ECO:0000256" key="1">
    <source>
        <dbReference type="ARBA" id="ARBA00008898"/>
    </source>
</evidence>
<organism evidence="4 5">
    <name type="scientific">Pseudomonas typographi</name>
    <dbReference type="NCBI Taxonomy" id="2715964"/>
    <lineage>
        <taxon>Bacteria</taxon>
        <taxon>Pseudomonadati</taxon>
        <taxon>Pseudomonadota</taxon>
        <taxon>Gammaproteobacteria</taxon>
        <taxon>Pseudomonadales</taxon>
        <taxon>Pseudomonadaceae</taxon>
        <taxon>Pseudomonas</taxon>
    </lineage>
</organism>
<dbReference type="Pfam" id="PF01613">
    <property type="entry name" value="Flavin_Reduct"/>
    <property type="match status" value="1"/>
</dbReference>
<evidence type="ECO:0000313" key="4">
    <source>
        <dbReference type="EMBL" id="MBD1599409.1"/>
    </source>
</evidence>
<evidence type="ECO:0000256" key="2">
    <source>
        <dbReference type="ARBA" id="ARBA00023002"/>
    </source>
</evidence>
<dbReference type="PANTHER" id="PTHR30466:SF11">
    <property type="entry name" value="FLAVIN-DEPENDENT MONOOXYGENASE, REDUCTASE SUBUNIT HSAB"/>
    <property type="match status" value="1"/>
</dbReference>
<name>A0ABR7Z224_9PSED</name>
<keyword evidence="5" id="KW-1185">Reference proteome</keyword>
<dbReference type="Proteomes" id="UP000805841">
    <property type="component" value="Unassembled WGS sequence"/>
</dbReference>
<protein>
    <submittedName>
        <fullName evidence="4">Flavin reductase family protein</fullName>
    </submittedName>
</protein>
<dbReference type="RefSeq" id="WP_190420759.1">
    <property type="nucleotide sequence ID" value="NZ_JAAOCA010000013.1"/>
</dbReference>
<accession>A0ABR7Z224</accession>
<dbReference type="InterPro" id="IPR012349">
    <property type="entry name" value="Split_barrel_FMN-bd"/>
</dbReference>
<reference evidence="4 5" key="1">
    <citation type="journal article" date="2020" name="Insects">
        <title>Bacteria Belonging to Pseudomonas typographi sp. nov. from the Bark Beetle Ips typographus Have Genomic Potential to Aid in the Host Ecology.</title>
        <authorList>
            <person name="Peral-Aranega E."/>
            <person name="Saati-Santamaria Z."/>
            <person name="Kolarik M."/>
            <person name="Rivas R."/>
            <person name="Garcia-Fraile P."/>
        </authorList>
    </citation>
    <scope>NUCLEOTIDE SEQUENCE [LARGE SCALE GENOMIC DNA]</scope>
    <source>
        <strain evidence="4 5">CA3A</strain>
    </source>
</reference>
<keyword evidence="2" id="KW-0560">Oxidoreductase</keyword>
<dbReference type="InterPro" id="IPR002563">
    <property type="entry name" value="Flavin_Rdtase-like_dom"/>
</dbReference>
<dbReference type="SUPFAM" id="SSF50475">
    <property type="entry name" value="FMN-binding split barrel"/>
    <property type="match status" value="1"/>
</dbReference>
<dbReference type="Gene3D" id="2.30.110.10">
    <property type="entry name" value="Electron Transport, Fmn-binding Protein, Chain A"/>
    <property type="match status" value="1"/>
</dbReference>
<dbReference type="PANTHER" id="PTHR30466">
    <property type="entry name" value="FLAVIN REDUCTASE"/>
    <property type="match status" value="1"/>
</dbReference>
<dbReference type="EMBL" id="JAAOCA010000013">
    <property type="protein sequence ID" value="MBD1599409.1"/>
    <property type="molecule type" value="Genomic_DNA"/>
</dbReference>
<evidence type="ECO:0000259" key="3">
    <source>
        <dbReference type="SMART" id="SM00903"/>
    </source>
</evidence>
<comment type="caution">
    <text evidence="4">The sequence shown here is derived from an EMBL/GenBank/DDBJ whole genome shotgun (WGS) entry which is preliminary data.</text>
</comment>
<sequence length="183" mass="19684">MTLQAPSPETDLIDPKRFRQVLGQYPTGVCVVTALQAHDQPAAMVVGSFTSASLDPPLVAFLPDRSSASWPKIQQAGKFCVNILGADQEDVCRRLASKAADKFEGTAYRLSPLGSPIIEHSVAWVDCDLHAVHEAGDHYIVVGRVHDLEIEQGGLPLVFFQGSYGQFTPLGLASPLERSATSV</sequence>
<comment type="similarity">
    <text evidence="1">Belongs to the non-flavoprotein flavin reductase family.</text>
</comment>
<gene>
    <name evidence="4" type="ORF">HAQ05_11925</name>
</gene>
<dbReference type="SMART" id="SM00903">
    <property type="entry name" value="Flavin_Reduct"/>
    <property type="match status" value="1"/>
</dbReference>
<feature type="domain" description="Flavin reductase like" evidence="3">
    <location>
        <begin position="22"/>
        <end position="166"/>
    </location>
</feature>
<evidence type="ECO:0000313" key="5">
    <source>
        <dbReference type="Proteomes" id="UP000805841"/>
    </source>
</evidence>